<dbReference type="NCBIfam" id="TIGR01509">
    <property type="entry name" value="HAD-SF-IA-v3"/>
    <property type="match status" value="1"/>
</dbReference>
<keyword evidence="6" id="KW-1185">Reference proteome</keyword>
<comment type="similarity">
    <text evidence="3">Belongs to the HAD-like hydrolase superfamily. CbbY/CbbZ/Gph/YieH family.</text>
</comment>
<dbReference type="InterPro" id="IPR023214">
    <property type="entry name" value="HAD_sf"/>
</dbReference>
<dbReference type="SFLD" id="SFLDG01129">
    <property type="entry name" value="C1.5:_HAD__Beta-PGM__Phosphata"/>
    <property type="match status" value="1"/>
</dbReference>
<evidence type="ECO:0000313" key="6">
    <source>
        <dbReference type="Proteomes" id="UP000186019"/>
    </source>
</evidence>
<dbReference type="CDD" id="cd01427">
    <property type="entry name" value="HAD_like"/>
    <property type="match status" value="1"/>
</dbReference>
<reference evidence="6" key="1">
    <citation type="submission" date="2017-01" db="EMBL/GenBank/DDBJ databases">
        <authorList>
            <person name="Varghese N."/>
            <person name="Submissions S."/>
        </authorList>
    </citation>
    <scope>NUCLEOTIDE SEQUENCE [LARGE SCALE GENOMIC DNA]</scope>
    <source>
        <strain evidence="6">DSM 29590</strain>
    </source>
</reference>
<sequence>MSATITGIIFDKDGTLFDFHTTWSVWTHDLLQDLARTHDGNAEALARAIEFDLAACRFLPTSPIIAATNREGAEALAAALPGANADDIEEHMRQSSGAAPLRPPVPLDPFLTGLAGRGLKLGVVTNDTDHGARAHLTSAGVLDHFDFVAGYDSGHGAKPAPDPLLAFARQHALDPVQCVMVGDSTHDLRAGRAAGMWTLGVLTGMAGADELASLSDAVLPDIGHIPAWLDR</sequence>
<dbReference type="Gene3D" id="1.10.150.240">
    <property type="entry name" value="Putative phosphatase, domain 2"/>
    <property type="match status" value="1"/>
</dbReference>
<proteinExistence type="inferred from homology"/>
<dbReference type="EMBL" id="FTNV01000001">
    <property type="protein sequence ID" value="SIR99253.1"/>
    <property type="molecule type" value="Genomic_DNA"/>
</dbReference>
<evidence type="ECO:0000256" key="2">
    <source>
        <dbReference type="ARBA" id="ARBA00004818"/>
    </source>
</evidence>
<evidence type="ECO:0000256" key="4">
    <source>
        <dbReference type="ARBA" id="ARBA00013078"/>
    </source>
</evidence>
<dbReference type="PANTHER" id="PTHR43434:SF1">
    <property type="entry name" value="PHOSPHOGLYCOLATE PHOSPHATASE"/>
    <property type="match status" value="1"/>
</dbReference>
<dbReference type="SFLD" id="SFLDS00003">
    <property type="entry name" value="Haloacid_Dehalogenase"/>
    <property type="match status" value="1"/>
</dbReference>
<evidence type="ECO:0000256" key="1">
    <source>
        <dbReference type="ARBA" id="ARBA00000830"/>
    </source>
</evidence>
<dbReference type="InterPro" id="IPR050155">
    <property type="entry name" value="HAD-like_hydrolase_sf"/>
</dbReference>
<gene>
    <name evidence="5" type="ORF">SAMN05421666_1006</name>
</gene>
<dbReference type="InterPro" id="IPR006439">
    <property type="entry name" value="HAD-SF_hydro_IA"/>
</dbReference>
<dbReference type="RefSeq" id="WP_076531512.1">
    <property type="nucleotide sequence ID" value="NZ_FOAC01000001.1"/>
</dbReference>
<evidence type="ECO:0000313" key="5">
    <source>
        <dbReference type="EMBL" id="SIR99253.1"/>
    </source>
</evidence>
<comment type="pathway">
    <text evidence="2">Organic acid metabolism; glycolate biosynthesis; glycolate from 2-phosphoglycolate: step 1/1.</text>
</comment>
<accession>A0A1N7FG30</accession>
<dbReference type="Gene3D" id="3.40.50.1000">
    <property type="entry name" value="HAD superfamily/HAD-like"/>
    <property type="match status" value="1"/>
</dbReference>
<dbReference type="SUPFAM" id="SSF56784">
    <property type="entry name" value="HAD-like"/>
    <property type="match status" value="1"/>
</dbReference>
<comment type="catalytic activity">
    <reaction evidence="1">
        <text>2-phosphoglycolate + H2O = glycolate + phosphate</text>
        <dbReference type="Rhea" id="RHEA:14369"/>
        <dbReference type="ChEBI" id="CHEBI:15377"/>
        <dbReference type="ChEBI" id="CHEBI:29805"/>
        <dbReference type="ChEBI" id="CHEBI:43474"/>
        <dbReference type="ChEBI" id="CHEBI:58033"/>
        <dbReference type="EC" id="3.1.3.18"/>
    </reaction>
</comment>
<dbReference type="InterPro" id="IPR023198">
    <property type="entry name" value="PGP-like_dom2"/>
</dbReference>
<dbReference type="InterPro" id="IPR036412">
    <property type="entry name" value="HAD-like_sf"/>
</dbReference>
<evidence type="ECO:0000256" key="3">
    <source>
        <dbReference type="ARBA" id="ARBA00006171"/>
    </source>
</evidence>
<organism evidence="5 6">
    <name type="scientific">Roseovarius nanhaiticus</name>
    <dbReference type="NCBI Taxonomy" id="573024"/>
    <lineage>
        <taxon>Bacteria</taxon>
        <taxon>Pseudomonadati</taxon>
        <taxon>Pseudomonadota</taxon>
        <taxon>Alphaproteobacteria</taxon>
        <taxon>Rhodobacterales</taxon>
        <taxon>Roseobacteraceae</taxon>
        <taxon>Roseovarius</taxon>
    </lineage>
</organism>
<dbReference type="PRINTS" id="PR00413">
    <property type="entry name" value="HADHALOGNASE"/>
</dbReference>
<dbReference type="Proteomes" id="UP000186019">
    <property type="component" value="Unassembled WGS sequence"/>
</dbReference>
<dbReference type="Pfam" id="PF00702">
    <property type="entry name" value="Hydrolase"/>
    <property type="match status" value="1"/>
</dbReference>
<dbReference type="AlphaFoldDB" id="A0A1N7FG30"/>
<dbReference type="NCBIfam" id="TIGR01549">
    <property type="entry name" value="HAD-SF-IA-v1"/>
    <property type="match status" value="1"/>
</dbReference>
<dbReference type="OrthoDB" id="9797743at2"/>
<dbReference type="STRING" id="573024.SAMN05216208_1130"/>
<protein>
    <recommendedName>
        <fullName evidence="4">phosphoglycolate phosphatase</fullName>
        <ecNumber evidence="4">3.1.3.18</ecNumber>
    </recommendedName>
</protein>
<dbReference type="GO" id="GO:0005829">
    <property type="term" value="C:cytosol"/>
    <property type="evidence" value="ECO:0007669"/>
    <property type="project" value="TreeGrafter"/>
</dbReference>
<dbReference type="PANTHER" id="PTHR43434">
    <property type="entry name" value="PHOSPHOGLYCOLATE PHOSPHATASE"/>
    <property type="match status" value="1"/>
</dbReference>
<name>A0A1N7FG30_9RHOB</name>
<dbReference type="GO" id="GO:0006281">
    <property type="term" value="P:DNA repair"/>
    <property type="evidence" value="ECO:0007669"/>
    <property type="project" value="TreeGrafter"/>
</dbReference>
<dbReference type="GO" id="GO:0008967">
    <property type="term" value="F:phosphoglycolate phosphatase activity"/>
    <property type="evidence" value="ECO:0007669"/>
    <property type="project" value="UniProtKB-EC"/>
</dbReference>
<dbReference type="EC" id="3.1.3.18" evidence="4"/>